<dbReference type="Proteomes" id="UP000278807">
    <property type="component" value="Unassembled WGS sequence"/>
</dbReference>
<dbReference type="EMBL" id="UZAE01012167">
    <property type="protein sequence ID" value="VDO03848.1"/>
    <property type="molecule type" value="Genomic_DNA"/>
</dbReference>
<proteinExistence type="predicted"/>
<dbReference type="OrthoDB" id="9986652at2759"/>
<evidence type="ECO:0000313" key="1">
    <source>
        <dbReference type="EMBL" id="VDO03848.1"/>
    </source>
</evidence>
<evidence type="ECO:0000313" key="3">
    <source>
        <dbReference type="WBParaSite" id="HNAJ_0000799201-mRNA-1"/>
    </source>
</evidence>
<name>A0A0R3TL89_RODNA</name>
<evidence type="ECO:0000313" key="2">
    <source>
        <dbReference type="Proteomes" id="UP000278807"/>
    </source>
</evidence>
<accession>A0A0R3TL89</accession>
<organism evidence="3">
    <name type="scientific">Rodentolepis nana</name>
    <name type="common">Dwarf tapeworm</name>
    <name type="synonym">Hymenolepis nana</name>
    <dbReference type="NCBI Taxonomy" id="102285"/>
    <lineage>
        <taxon>Eukaryota</taxon>
        <taxon>Metazoa</taxon>
        <taxon>Spiralia</taxon>
        <taxon>Lophotrochozoa</taxon>
        <taxon>Platyhelminthes</taxon>
        <taxon>Cestoda</taxon>
        <taxon>Eucestoda</taxon>
        <taxon>Cyclophyllidea</taxon>
        <taxon>Hymenolepididae</taxon>
        <taxon>Rodentolepis</taxon>
    </lineage>
</organism>
<sequence>MRFFKLYNLRTQELISELPLTTDTIHLNPVNTPLLNPFSFTGFSEYDTQSIRTDYEDPSTVPTNEPVRAFGGYNQPSAILFDFDPRFENSRILLANVHFVDRQQQRASPLYQRRFSQGEGFFEAQAPCLSLVRLPTWQRIAKTKNFGGLPDSLLQEQRTDRRQTNGISILKVFYSRAGHLIFAVVTTTSNCKCGSVAQAFFLNESSLSSNNSPDLSQQHNWTAGDNNNNPVDISNQNTPPLPGFTPMYLIVFHGDTLDTLRVIRFDRPLCPLHSCPTNYLPVMSRCGARLALIAFATVGNGSSGMKRAYRGNKRCVGDVDAIAGTPRRRKINTLNVYVSPAMSSSLSQSRPGSNHLSSNWLESEVDMNASAEDNLNISSRSALCELGSYSPGVRKLQEVVFVYQLEPPPSLQAIVRQKIRQYYSDAILDQLGLPPGLLAYLRFKPSFSCSGSCLSRSESVSTTSALLTPLRNNSLEL</sequence>
<gene>
    <name evidence="1" type="ORF">HNAJ_LOCUS7988</name>
</gene>
<dbReference type="WBParaSite" id="HNAJ_0000799201-mRNA-1">
    <property type="protein sequence ID" value="HNAJ_0000799201-mRNA-1"/>
    <property type="gene ID" value="HNAJ_0000799201"/>
</dbReference>
<reference evidence="3" key="1">
    <citation type="submission" date="2017-02" db="UniProtKB">
        <authorList>
            <consortium name="WormBaseParasite"/>
        </authorList>
    </citation>
    <scope>IDENTIFICATION</scope>
</reference>
<protein>
    <submittedName>
        <fullName evidence="3">SOCS box domain-containing protein</fullName>
    </submittedName>
</protein>
<reference evidence="1 2" key="2">
    <citation type="submission" date="2018-11" db="EMBL/GenBank/DDBJ databases">
        <authorList>
            <consortium name="Pathogen Informatics"/>
        </authorList>
    </citation>
    <scope>NUCLEOTIDE SEQUENCE [LARGE SCALE GENOMIC DNA]</scope>
</reference>
<keyword evidence="2" id="KW-1185">Reference proteome</keyword>
<dbReference type="AlphaFoldDB" id="A0A0R3TL89"/>